<dbReference type="NCBIfam" id="NF002148">
    <property type="entry name" value="PRK00982.1-2"/>
    <property type="match status" value="1"/>
</dbReference>
<gene>
    <name evidence="7" type="primary">acpP</name>
    <name evidence="11" type="ORF">C7381_104118</name>
</gene>
<evidence type="ECO:0000256" key="7">
    <source>
        <dbReference type="HAMAP-Rule" id="MF_01217"/>
    </source>
</evidence>
<keyword evidence="3 7" id="KW-0597">Phosphoprotein</keyword>
<keyword evidence="1 7" id="KW-0596">Phosphopantetheine</keyword>
<evidence type="ECO:0000256" key="8">
    <source>
        <dbReference type="NCBIfam" id="TIGR00517"/>
    </source>
</evidence>
<dbReference type="EMBL" id="QEKV01000004">
    <property type="protein sequence ID" value="PVY94612.1"/>
    <property type="molecule type" value="Genomic_DNA"/>
</dbReference>
<dbReference type="InterPro" id="IPR009081">
    <property type="entry name" value="PP-bd_ACP"/>
</dbReference>
<evidence type="ECO:0000256" key="1">
    <source>
        <dbReference type="ARBA" id="ARBA00022450"/>
    </source>
</evidence>
<evidence type="ECO:0000256" key="9">
    <source>
        <dbReference type="RuleBase" id="RU003545"/>
    </source>
</evidence>
<keyword evidence="12" id="KW-1185">Reference proteome</keyword>
<comment type="pathway">
    <text evidence="7 9">Lipid metabolism; fatty acid biosynthesis.</text>
</comment>
<accession>A0A2U1E439</accession>
<dbReference type="PROSITE" id="PS00012">
    <property type="entry name" value="PHOSPHOPANTETHEINE"/>
    <property type="match status" value="1"/>
</dbReference>
<sequence length="76" mass="8571">MDIEKKIYESIASQFGVEANTLNENTSFKEDLNADSLDLVELIMALETELNIEADDDDLEKIETIGDCIKFVKKSI</sequence>
<keyword evidence="5 7" id="KW-0443">Lipid metabolism</keyword>
<reference evidence="11 12" key="1">
    <citation type="submission" date="2018-04" db="EMBL/GenBank/DDBJ databases">
        <title>Genomic Encyclopedia of Type Strains, Phase IV (KMG-IV): sequencing the most valuable type-strain genomes for metagenomic binning, comparative biology and taxonomic classification.</title>
        <authorList>
            <person name="Goeker M."/>
        </authorList>
    </citation>
    <scope>NUCLEOTIDE SEQUENCE [LARGE SCALE GENOMIC DNA]</scope>
    <source>
        <strain evidence="11 12">DSM 20705</strain>
    </source>
</reference>
<dbReference type="InterPro" id="IPR036736">
    <property type="entry name" value="ACP-like_sf"/>
</dbReference>
<comment type="subcellular location">
    <subcellularLocation>
        <location evidence="7">Cytoplasm</location>
    </subcellularLocation>
</comment>
<evidence type="ECO:0000256" key="4">
    <source>
        <dbReference type="ARBA" id="ARBA00022832"/>
    </source>
</evidence>
<protein>
    <recommendedName>
        <fullName evidence="7 8">Acyl carrier protein</fullName>
        <shortName evidence="7">ACP</shortName>
    </recommendedName>
</protein>
<keyword evidence="2 7" id="KW-0444">Lipid biosynthesis</keyword>
<evidence type="ECO:0000313" key="11">
    <source>
        <dbReference type="EMBL" id="PVY94612.1"/>
    </source>
</evidence>
<dbReference type="PANTHER" id="PTHR20863">
    <property type="entry name" value="ACYL CARRIER PROTEIN"/>
    <property type="match status" value="1"/>
</dbReference>
<dbReference type="HAMAP" id="MF_01217">
    <property type="entry name" value="Acyl_carrier"/>
    <property type="match status" value="1"/>
</dbReference>
<proteinExistence type="inferred from homology"/>
<dbReference type="InterPro" id="IPR003231">
    <property type="entry name" value="ACP"/>
</dbReference>
<dbReference type="UniPathway" id="UPA00094"/>
<dbReference type="GO" id="GO:0005737">
    <property type="term" value="C:cytoplasm"/>
    <property type="evidence" value="ECO:0007669"/>
    <property type="project" value="UniProtKB-SubCell"/>
</dbReference>
<keyword evidence="7" id="KW-0963">Cytoplasm</keyword>
<keyword evidence="6 7" id="KW-0275">Fatty acid biosynthesis</keyword>
<comment type="PTM">
    <text evidence="9">4'-phosphopantetheine is transferred from CoA to a specific serine of apo-ACP by acpS.</text>
</comment>
<comment type="function">
    <text evidence="7 9">Carrier of the growing fatty acid chain in fatty acid biosynthesis.</text>
</comment>
<dbReference type="AlphaFoldDB" id="A0A2U1E439"/>
<evidence type="ECO:0000256" key="6">
    <source>
        <dbReference type="ARBA" id="ARBA00023160"/>
    </source>
</evidence>
<name>A0A2U1E439_9FIRM</name>
<feature type="domain" description="Carrier" evidence="10">
    <location>
        <begin position="1"/>
        <end position="76"/>
    </location>
</feature>
<evidence type="ECO:0000256" key="3">
    <source>
        <dbReference type="ARBA" id="ARBA00022553"/>
    </source>
</evidence>
<organism evidence="11 12">
    <name type="scientific">Ezakiella coagulans</name>
    <dbReference type="NCBI Taxonomy" id="46507"/>
    <lineage>
        <taxon>Bacteria</taxon>
        <taxon>Bacillati</taxon>
        <taxon>Bacillota</taxon>
        <taxon>Tissierellia</taxon>
        <taxon>Ezakiella</taxon>
    </lineage>
</organism>
<comment type="caution">
    <text evidence="11">The sequence shown here is derived from an EMBL/GenBank/DDBJ whole genome shotgun (WGS) entry which is preliminary data.</text>
</comment>
<dbReference type="PANTHER" id="PTHR20863:SF76">
    <property type="entry name" value="CARRIER DOMAIN-CONTAINING PROTEIN"/>
    <property type="match status" value="1"/>
</dbReference>
<dbReference type="Proteomes" id="UP000245793">
    <property type="component" value="Unassembled WGS sequence"/>
</dbReference>
<evidence type="ECO:0000256" key="5">
    <source>
        <dbReference type="ARBA" id="ARBA00023098"/>
    </source>
</evidence>
<evidence type="ECO:0000313" key="12">
    <source>
        <dbReference type="Proteomes" id="UP000245793"/>
    </source>
</evidence>
<evidence type="ECO:0000259" key="10">
    <source>
        <dbReference type="PROSITE" id="PS50075"/>
    </source>
</evidence>
<dbReference type="NCBIfam" id="TIGR00517">
    <property type="entry name" value="acyl_carrier"/>
    <property type="match status" value="1"/>
</dbReference>
<dbReference type="SUPFAM" id="SSF47336">
    <property type="entry name" value="ACP-like"/>
    <property type="match status" value="1"/>
</dbReference>
<dbReference type="Pfam" id="PF00550">
    <property type="entry name" value="PP-binding"/>
    <property type="match status" value="1"/>
</dbReference>
<dbReference type="Gene3D" id="1.10.1200.10">
    <property type="entry name" value="ACP-like"/>
    <property type="match status" value="1"/>
</dbReference>
<keyword evidence="4 7" id="KW-0276">Fatty acid metabolism</keyword>
<dbReference type="NCBIfam" id="NF002150">
    <property type="entry name" value="PRK00982.1-4"/>
    <property type="match status" value="1"/>
</dbReference>
<dbReference type="GO" id="GO:0000036">
    <property type="term" value="F:acyl carrier activity"/>
    <property type="evidence" value="ECO:0007669"/>
    <property type="project" value="UniProtKB-UniRule"/>
</dbReference>
<dbReference type="PROSITE" id="PS50075">
    <property type="entry name" value="CARRIER"/>
    <property type="match status" value="1"/>
</dbReference>
<dbReference type="RefSeq" id="WP_034545274.1">
    <property type="nucleotide sequence ID" value="NZ_CAUPJO010000002.1"/>
</dbReference>
<evidence type="ECO:0000256" key="2">
    <source>
        <dbReference type="ARBA" id="ARBA00022516"/>
    </source>
</evidence>
<dbReference type="GO" id="GO:0000035">
    <property type="term" value="F:acyl binding"/>
    <property type="evidence" value="ECO:0007669"/>
    <property type="project" value="TreeGrafter"/>
</dbReference>
<dbReference type="InterPro" id="IPR006162">
    <property type="entry name" value="Ppantetheine_attach_site"/>
</dbReference>
<feature type="modified residue" description="O-(pantetheine 4'-phosphoryl)serine" evidence="7">
    <location>
        <position position="36"/>
    </location>
</feature>
<comment type="similarity">
    <text evidence="7">Belongs to the acyl carrier protein (ACP) family.</text>
</comment>
<comment type="PTM">
    <text evidence="7">4'-phosphopantetheine is transferred from CoA to a specific serine of apo-ACP by AcpS. This modification is essential for activity because fatty acids are bound in thioester linkage to the sulfhydryl of the prosthetic group.</text>
</comment>